<evidence type="ECO:0000313" key="1">
    <source>
        <dbReference type="EMBL" id="GHJ33647.1"/>
    </source>
</evidence>
<organism evidence="1 2">
    <name type="scientific">Streptomyces hygroscopicus</name>
    <dbReference type="NCBI Taxonomy" id="1912"/>
    <lineage>
        <taxon>Bacteria</taxon>
        <taxon>Bacillati</taxon>
        <taxon>Actinomycetota</taxon>
        <taxon>Actinomycetes</taxon>
        <taxon>Kitasatosporales</taxon>
        <taxon>Streptomycetaceae</taxon>
        <taxon>Streptomyces</taxon>
        <taxon>Streptomyces violaceusniger group</taxon>
    </lineage>
</organism>
<dbReference type="Gene3D" id="3.40.50.1000">
    <property type="entry name" value="HAD superfamily/HAD-like"/>
    <property type="match status" value="1"/>
</dbReference>
<protein>
    <submittedName>
        <fullName evidence="1">Haloacid dehalogenase</fullName>
    </submittedName>
</protein>
<dbReference type="Proteomes" id="UP001054854">
    <property type="component" value="Unassembled WGS sequence"/>
</dbReference>
<dbReference type="Pfam" id="PF08282">
    <property type="entry name" value="Hydrolase_3"/>
    <property type="match status" value="1"/>
</dbReference>
<dbReference type="SUPFAM" id="SSF56784">
    <property type="entry name" value="HAD-like"/>
    <property type="match status" value="1"/>
</dbReference>
<dbReference type="PANTHER" id="PTHR10000">
    <property type="entry name" value="PHOSPHOSERINE PHOSPHATASE"/>
    <property type="match status" value="1"/>
</dbReference>
<gene>
    <name evidence="1" type="ORF">TPA0910_80800</name>
</gene>
<reference evidence="1" key="1">
    <citation type="submission" date="2024-05" db="EMBL/GenBank/DDBJ databases">
        <title>Whole genome shotgun sequence of Streptomyces hygroscopicus NBRC 113678.</title>
        <authorList>
            <person name="Komaki H."/>
            <person name="Tamura T."/>
        </authorList>
    </citation>
    <scope>NUCLEOTIDE SEQUENCE</scope>
    <source>
        <strain evidence="1">N11-34</strain>
    </source>
</reference>
<dbReference type="InterPro" id="IPR023214">
    <property type="entry name" value="HAD_sf"/>
</dbReference>
<dbReference type="InterPro" id="IPR036412">
    <property type="entry name" value="HAD-like_sf"/>
</dbReference>
<comment type="caution">
    <text evidence="1">The sequence shown here is derived from an EMBL/GenBank/DDBJ whole genome shotgun (WGS) entry which is preliminary data.</text>
</comment>
<evidence type="ECO:0000313" key="2">
    <source>
        <dbReference type="Proteomes" id="UP001054854"/>
    </source>
</evidence>
<keyword evidence="2" id="KW-1185">Reference proteome</keyword>
<proteinExistence type="predicted"/>
<dbReference type="Gene3D" id="3.30.1240.10">
    <property type="match status" value="1"/>
</dbReference>
<sequence>MHSAPLTGAPARSATPLYVCDLDGTLLRPDATLSAYARAGLNRLLDAGVLLTIASARSAVAMRALLAGVRLRLPVIELNGAFLSDLSSGRHLAQWTLDGRTAAAVMSALAEFGTEPVITSWDPVRGRDHVTYGPRRNEGTAWYVEEKRAYGDPRLRPADDVAAATEGDSIATVTAFVPDSRAPRLAARLEAAAGDTALVLAAANAYVPGWTEVQVAHAGAEKGAAVRHLVDVTGLGGARVTVCGDHLNDLPMFAVADRSVAPANAHPRVRDLATVVVGPNSDDGVVRFLLTEQTTDPAPPGQEAATQCPA</sequence>
<dbReference type="EMBL" id="BNEK01000005">
    <property type="protein sequence ID" value="GHJ33647.1"/>
    <property type="molecule type" value="Genomic_DNA"/>
</dbReference>
<dbReference type="PANTHER" id="PTHR10000:SF8">
    <property type="entry name" value="HAD SUPERFAMILY HYDROLASE-LIKE, TYPE 3"/>
    <property type="match status" value="1"/>
</dbReference>
<dbReference type="RefSeq" id="WP_236259552.1">
    <property type="nucleotide sequence ID" value="NZ_BNEK01000005.1"/>
</dbReference>
<accession>A0ABQ3UDG1</accession>
<name>A0ABQ3UDG1_STRHY</name>